<name>A0A1V6XKP3_PENNA</name>
<dbReference type="EMBL" id="MOOB01000071">
    <property type="protein sequence ID" value="OQE75661.1"/>
    <property type="molecule type" value="Genomic_DNA"/>
</dbReference>
<sequence>MFTLFSRIIQGGNDLSSGQPADLVTFRSNGDANSIVVNHAPPLVSPTCFLRNVPATRSQGVIINGVHYESEAQWPAKGSTRAAAAAAAAVLLGDVGVPGTESVDMTPSSKSSDLPAIGVFTVTTTPQIKEQRSTSACVLSAAIPGEFGLATAIARLHY</sequence>
<organism evidence="1 2">
    <name type="scientific">Penicillium nalgiovense</name>
    <dbReference type="NCBI Taxonomy" id="60175"/>
    <lineage>
        <taxon>Eukaryota</taxon>
        <taxon>Fungi</taxon>
        <taxon>Dikarya</taxon>
        <taxon>Ascomycota</taxon>
        <taxon>Pezizomycotina</taxon>
        <taxon>Eurotiomycetes</taxon>
        <taxon>Eurotiomycetidae</taxon>
        <taxon>Eurotiales</taxon>
        <taxon>Aspergillaceae</taxon>
        <taxon>Penicillium</taxon>
    </lineage>
</organism>
<keyword evidence="2" id="KW-1185">Reference proteome</keyword>
<gene>
    <name evidence="1" type="ORF">PENNAL_c0071G05062</name>
</gene>
<dbReference type="AlphaFoldDB" id="A0A1V6XKP3"/>
<comment type="caution">
    <text evidence="1">The sequence shown here is derived from an EMBL/GenBank/DDBJ whole genome shotgun (WGS) entry which is preliminary data.</text>
</comment>
<proteinExistence type="predicted"/>
<protein>
    <submittedName>
        <fullName evidence="1">Uncharacterized protein</fullName>
    </submittedName>
</protein>
<evidence type="ECO:0000313" key="1">
    <source>
        <dbReference type="EMBL" id="OQE75661.1"/>
    </source>
</evidence>
<dbReference type="Proteomes" id="UP000191691">
    <property type="component" value="Unassembled WGS sequence"/>
</dbReference>
<dbReference type="STRING" id="60175.A0A1V6XKP3"/>
<evidence type="ECO:0000313" key="2">
    <source>
        <dbReference type="Proteomes" id="UP000191691"/>
    </source>
</evidence>
<accession>A0A1V6XKP3</accession>
<reference evidence="2" key="1">
    <citation type="journal article" date="2017" name="Nat. Microbiol.">
        <title>Global analysis of biosynthetic gene clusters reveals vast potential of secondary metabolite production in Penicillium species.</title>
        <authorList>
            <person name="Nielsen J.C."/>
            <person name="Grijseels S."/>
            <person name="Prigent S."/>
            <person name="Ji B."/>
            <person name="Dainat J."/>
            <person name="Nielsen K.F."/>
            <person name="Frisvad J.C."/>
            <person name="Workman M."/>
            <person name="Nielsen J."/>
        </authorList>
    </citation>
    <scope>NUCLEOTIDE SEQUENCE [LARGE SCALE GENOMIC DNA]</scope>
    <source>
        <strain evidence="2">IBT 13039</strain>
    </source>
</reference>